<keyword evidence="1" id="KW-0812">Transmembrane</keyword>
<sequence length="108" mass="11685">MISTVRLLTYFSRSGVLERVLLVRDVNGVCLGLKSAVGRAALRRALERSLAPAPHPQPRVSRAALVYLGMGSSRSPLVLHTVVSWLVMVFGTCGYIVTVLALADRVPK</sequence>
<dbReference type="EMBL" id="JBIAFJ010000037">
    <property type="protein sequence ID" value="MFE9173647.1"/>
    <property type="molecule type" value="Genomic_DNA"/>
</dbReference>
<evidence type="ECO:0000313" key="2">
    <source>
        <dbReference type="EMBL" id="MFE9173647.1"/>
    </source>
</evidence>
<feature type="transmembrane region" description="Helical" evidence="1">
    <location>
        <begin position="77"/>
        <end position="103"/>
    </location>
</feature>
<dbReference type="RefSeq" id="WP_388352576.1">
    <property type="nucleotide sequence ID" value="NZ_JBIAFJ010000037.1"/>
</dbReference>
<organism evidence="2 3">
    <name type="scientific">Streptomyces kebangsaanensis</name>
    <dbReference type="NCBI Taxonomy" id="864058"/>
    <lineage>
        <taxon>Bacteria</taxon>
        <taxon>Bacillati</taxon>
        <taxon>Actinomycetota</taxon>
        <taxon>Actinomycetes</taxon>
        <taxon>Kitasatosporales</taxon>
        <taxon>Streptomycetaceae</taxon>
        <taxon>Streptomyces</taxon>
    </lineage>
</organism>
<gene>
    <name evidence="2" type="ORF">ACFYNZ_30005</name>
</gene>
<keyword evidence="3" id="KW-1185">Reference proteome</keyword>
<evidence type="ECO:0000313" key="3">
    <source>
        <dbReference type="Proteomes" id="UP001601197"/>
    </source>
</evidence>
<reference evidence="2 3" key="1">
    <citation type="submission" date="2024-10" db="EMBL/GenBank/DDBJ databases">
        <title>The Natural Products Discovery Center: Release of the First 8490 Sequenced Strains for Exploring Actinobacteria Biosynthetic Diversity.</title>
        <authorList>
            <person name="Kalkreuter E."/>
            <person name="Kautsar S.A."/>
            <person name="Yang D."/>
            <person name="Bader C.D."/>
            <person name="Teijaro C.N."/>
            <person name="Fluegel L."/>
            <person name="Davis C.M."/>
            <person name="Simpson J.R."/>
            <person name="Lauterbach L."/>
            <person name="Steele A.D."/>
            <person name="Gui C."/>
            <person name="Meng S."/>
            <person name="Li G."/>
            <person name="Viehrig K."/>
            <person name="Ye F."/>
            <person name="Su P."/>
            <person name="Kiefer A.F."/>
            <person name="Nichols A."/>
            <person name="Cepeda A.J."/>
            <person name="Yan W."/>
            <person name="Fan B."/>
            <person name="Jiang Y."/>
            <person name="Adhikari A."/>
            <person name="Zheng C.-J."/>
            <person name="Schuster L."/>
            <person name="Cowan T.M."/>
            <person name="Smanski M.J."/>
            <person name="Chevrette M.G."/>
            <person name="De Carvalho L.P.S."/>
            <person name="Shen B."/>
        </authorList>
    </citation>
    <scope>NUCLEOTIDE SEQUENCE [LARGE SCALE GENOMIC DNA]</scope>
    <source>
        <strain evidence="2 3">NPDC007147</strain>
    </source>
</reference>
<dbReference type="Proteomes" id="UP001601197">
    <property type="component" value="Unassembled WGS sequence"/>
</dbReference>
<accession>A0ABW6L0L3</accession>
<name>A0ABW6L0L3_9ACTN</name>
<comment type="caution">
    <text evidence="2">The sequence shown here is derived from an EMBL/GenBank/DDBJ whole genome shotgun (WGS) entry which is preliminary data.</text>
</comment>
<protein>
    <submittedName>
        <fullName evidence="2">Uncharacterized protein</fullName>
    </submittedName>
</protein>
<proteinExistence type="predicted"/>
<evidence type="ECO:0000256" key="1">
    <source>
        <dbReference type="SAM" id="Phobius"/>
    </source>
</evidence>
<keyword evidence="1" id="KW-1133">Transmembrane helix</keyword>
<keyword evidence="1" id="KW-0472">Membrane</keyword>